<reference evidence="7 8" key="1">
    <citation type="submission" date="2016-11" db="EMBL/GenBank/DDBJ databases">
        <authorList>
            <person name="Jaros S."/>
            <person name="Januszkiewicz K."/>
            <person name="Wedrychowicz H."/>
        </authorList>
    </citation>
    <scope>NUCLEOTIDE SEQUENCE [LARGE SCALE GENOMIC DNA]</scope>
    <source>
        <strain evidence="7 8">BPI-34</strain>
    </source>
</reference>
<feature type="transmembrane region" description="Helical" evidence="6">
    <location>
        <begin position="435"/>
        <end position="455"/>
    </location>
</feature>
<dbReference type="InterPro" id="IPR005495">
    <property type="entry name" value="LptG/LptF_permease"/>
</dbReference>
<evidence type="ECO:0000256" key="5">
    <source>
        <dbReference type="ARBA" id="ARBA00023136"/>
    </source>
</evidence>
<keyword evidence="2" id="KW-1003">Cell membrane</keyword>
<dbReference type="GO" id="GO:0015920">
    <property type="term" value="P:lipopolysaccharide transport"/>
    <property type="evidence" value="ECO:0007669"/>
    <property type="project" value="TreeGrafter"/>
</dbReference>
<keyword evidence="5 6" id="KW-0472">Membrane</keyword>
<dbReference type="PANTHER" id="PTHR33529">
    <property type="entry name" value="SLR0882 PROTEIN-RELATED"/>
    <property type="match status" value="1"/>
</dbReference>
<dbReference type="GO" id="GO:0043190">
    <property type="term" value="C:ATP-binding cassette (ABC) transporter complex"/>
    <property type="evidence" value="ECO:0007669"/>
    <property type="project" value="TreeGrafter"/>
</dbReference>
<feature type="transmembrane region" description="Helical" evidence="6">
    <location>
        <begin position="403"/>
        <end position="420"/>
    </location>
</feature>
<evidence type="ECO:0000313" key="7">
    <source>
        <dbReference type="EMBL" id="SHM94918.1"/>
    </source>
</evidence>
<protein>
    <submittedName>
        <fullName evidence="7">Lipopolysaccharide export system permease protein</fullName>
    </submittedName>
</protein>
<evidence type="ECO:0000313" key="8">
    <source>
        <dbReference type="Proteomes" id="UP000184280"/>
    </source>
</evidence>
<dbReference type="EMBL" id="FRCJ01000008">
    <property type="protein sequence ID" value="SHM94918.1"/>
    <property type="molecule type" value="Genomic_DNA"/>
</dbReference>
<dbReference type="PANTHER" id="PTHR33529:SF6">
    <property type="entry name" value="YJGP_YJGQ FAMILY PERMEASE"/>
    <property type="match status" value="1"/>
</dbReference>
<feature type="transmembrane region" description="Helical" evidence="6">
    <location>
        <begin position="15"/>
        <end position="36"/>
    </location>
</feature>
<evidence type="ECO:0000256" key="2">
    <source>
        <dbReference type="ARBA" id="ARBA00022475"/>
    </source>
</evidence>
<dbReference type="AlphaFoldDB" id="A0A1M7MV60"/>
<dbReference type="OrthoDB" id="1096108at2"/>
<evidence type="ECO:0000256" key="4">
    <source>
        <dbReference type="ARBA" id="ARBA00022989"/>
    </source>
</evidence>
<gene>
    <name evidence="7" type="ORF">SAMN04488494_3005</name>
</gene>
<accession>A0A1M7MV60</accession>
<dbReference type="Proteomes" id="UP000184280">
    <property type="component" value="Unassembled WGS sequence"/>
</dbReference>
<keyword evidence="4 6" id="KW-1133">Transmembrane helix</keyword>
<organism evidence="7 8">
    <name type="scientific">Xylanibacter ruminicola</name>
    <name type="common">Prevotella ruminicola</name>
    <dbReference type="NCBI Taxonomy" id="839"/>
    <lineage>
        <taxon>Bacteria</taxon>
        <taxon>Pseudomonadati</taxon>
        <taxon>Bacteroidota</taxon>
        <taxon>Bacteroidia</taxon>
        <taxon>Bacteroidales</taxon>
        <taxon>Prevotellaceae</taxon>
        <taxon>Xylanibacter</taxon>
    </lineage>
</organism>
<evidence type="ECO:0000256" key="1">
    <source>
        <dbReference type="ARBA" id="ARBA00004651"/>
    </source>
</evidence>
<name>A0A1M7MV60_XYLRU</name>
<keyword evidence="3 6" id="KW-0812">Transmembrane</keyword>
<comment type="subcellular location">
    <subcellularLocation>
        <location evidence="1">Cell membrane</location>
        <topology evidence="1">Multi-pass membrane protein</topology>
    </subcellularLocation>
</comment>
<feature type="transmembrane region" description="Helical" evidence="6">
    <location>
        <begin position="374"/>
        <end position="396"/>
    </location>
</feature>
<sequence length="662" mass="75822">MFRIKKLDIFIAKQFGLLFVGTFFICQFVLMMQFLWRYVDELIGKGLSLEVMAQFFWYMGLMLMPQAFPLAILLSSLIAFGNLGESSELTAIKAAGISLMQAFRSLIIISVLMAGISFYFQNVVGPRANQDFYRLLLGMKQKSPELEIPEGVFYDGIPGSNIYVQKKDLNTGMLYGIMIYRMTGSYEDQAIILADSGMMQSTAEKKHLLLTLYNGVWNENMRSQDLAGTADVPYRRETFVTKRIVLDFDNNFSMADINDIAGDARAKSLGKIMHDKDSLQEFNDSVGRSYYEDAKRFYFRTNEVSASDSVKISKLVAENNESLDSMFTKLNDGKKKSVLQTALNSAQSCATDLEMKGAYANSLHRYFRTHQIQAILKFTLALTCIIFFFIGAPLGAIIRKGGLGVPVIISVLVFIVYYILDSTGQKMARDDQWTVWYGMTISTVVLAPIACFFTYKANNDSVVFNIDMYKQVFMRILGLRTHRHIYRKEVIIEDPIYALDSYHLLQISEQIKQYSEEHKLLHLPNPIHVFFRPGDDQTIEKIVGQLEDVIDDLANTKDAQILGYLNHYPVVATHAHTRPFRRKWLNIISGLILPLGIFFYCRMCRFRLRLRKDLNRILETNQWVLERVAVYAAPAPKTMEDLENMPFIAELVRDSETRKHKD</sequence>
<dbReference type="RefSeq" id="WP_073047361.1">
    <property type="nucleotide sequence ID" value="NZ_FRCJ01000008.1"/>
</dbReference>
<feature type="transmembrane region" description="Helical" evidence="6">
    <location>
        <begin position="56"/>
        <end position="81"/>
    </location>
</feature>
<evidence type="ECO:0000256" key="3">
    <source>
        <dbReference type="ARBA" id="ARBA00022692"/>
    </source>
</evidence>
<proteinExistence type="predicted"/>
<dbReference type="Pfam" id="PF03739">
    <property type="entry name" value="LptF_LptG"/>
    <property type="match status" value="1"/>
</dbReference>
<evidence type="ECO:0000256" key="6">
    <source>
        <dbReference type="SAM" id="Phobius"/>
    </source>
</evidence>
<feature type="transmembrane region" description="Helical" evidence="6">
    <location>
        <begin position="102"/>
        <end position="120"/>
    </location>
</feature>
<feature type="transmembrane region" description="Helical" evidence="6">
    <location>
        <begin position="584"/>
        <end position="600"/>
    </location>
</feature>